<dbReference type="Proteomes" id="UP000287651">
    <property type="component" value="Unassembled WGS sequence"/>
</dbReference>
<evidence type="ECO:0000256" key="1">
    <source>
        <dbReference type="SAM" id="MobiDB-lite"/>
    </source>
</evidence>
<dbReference type="EMBL" id="AMZH03010172">
    <property type="protein sequence ID" value="RRT55254.1"/>
    <property type="molecule type" value="Genomic_DNA"/>
</dbReference>
<protein>
    <submittedName>
        <fullName evidence="2">Uncharacterized protein</fullName>
    </submittedName>
</protein>
<proteinExistence type="predicted"/>
<dbReference type="AlphaFoldDB" id="A0A426YU57"/>
<accession>A0A426YU57</accession>
<feature type="region of interest" description="Disordered" evidence="1">
    <location>
        <begin position="42"/>
        <end position="69"/>
    </location>
</feature>
<organism evidence="2 3">
    <name type="scientific">Ensete ventricosum</name>
    <name type="common">Abyssinian banana</name>
    <name type="synonym">Musa ensete</name>
    <dbReference type="NCBI Taxonomy" id="4639"/>
    <lineage>
        <taxon>Eukaryota</taxon>
        <taxon>Viridiplantae</taxon>
        <taxon>Streptophyta</taxon>
        <taxon>Embryophyta</taxon>
        <taxon>Tracheophyta</taxon>
        <taxon>Spermatophyta</taxon>
        <taxon>Magnoliopsida</taxon>
        <taxon>Liliopsida</taxon>
        <taxon>Zingiberales</taxon>
        <taxon>Musaceae</taxon>
        <taxon>Ensete</taxon>
    </lineage>
</organism>
<evidence type="ECO:0000313" key="3">
    <source>
        <dbReference type="Proteomes" id="UP000287651"/>
    </source>
</evidence>
<gene>
    <name evidence="2" type="ORF">B296_00048575</name>
</gene>
<name>A0A426YU57_ENSVE</name>
<evidence type="ECO:0000313" key="2">
    <source>
        <dbReference type="EMBL" id="RRT55254.1"/>
    </source>
</evidence>
<feature type="compositionally biased region" description="Basic and acidic residues" evidence="1">
    <location>
        <begin position="55"/>
        <end position="69"/>
    </location>
</feature>
<sequence>MAPLHPPRSERIPLFLEAERERAEMRVRRIARVLGCSACKRGGRGTRAQRQGNNKWEEKTREKETERDRTSRVYAAGLRVVSAATFPFGVPRRNPVRLLTGTSFFSSSSSSSSPARVLATAAPSLPENPFVVCSPNRFLGEWRYLVHFSILSFA</sequence>
<comment type="caution">
    <text evidence="2">The sequence shown here is derived from an EMBL/GenBank/DDBJ whole genome shotgun (WGS) entry which is preliminary data.</text>
</comment>
<reference evidence="2 3" key="1">
    <citation type="journal article" date="2014" name="Agronomy (Basel)">
        <title>A Draft Genome Sequence for Ensete ventricosum, the Drought-Tolerant Tree Against Hunger.</title>
        <authorList>
            <person name="Harrison J."/>
            <person name="Moore K.A."/>
            <person name="Paszkiewicz K."/>
            <person name="Jones T."/>
            <person name="Grant M."/>
            <person name="Ambacheew D."/>
            <person name="Muzemil S."/>
            <person name="Studholme D.J."/>
        </authorList>
    </citation>
    <scope>NUCLEOTIDE SEQUENCE [LARGE SCALE GENOMIC DNA]</scope>
</reference>